<dbReference type="PANTHER" id="PTHR11005">
    <property type="entry name" value="LYSOSOMAL ACID LIPASE-RELATED"/>
    <property type="match status" value="1"/>
</dbReference>
<dbReference type="VEuPathDB" id="ToxoDB:TGP89_293240"/>
<dbReference type="Gene3D" id="3.40.50.1820">
    <property type="entry name" value="alpha/beta hydrolase"/>
    <property type="match status" value="2"/>
</dbReference>
<gene>
    <name evidence="2" type="ORF">TGP89_293240</name>
</gene>
<evidence type="ECO:0000256" key="1">
    <source>
        <dbReference type="SAM" id="MobiDB-lite"/>
    </source>
</evidence>
<dbReference type="InterPro" id="IPR029058">
    <property type="entry name" value="AB_hydrolase_fold"/>
</dbReference>
<feature type="compositionally biased region" description="Polar residues" evidence="1">
    <location>
        <begin position="689"/>
        <end position="712"/>
    </location>
</feature>
<dbReference type="Proteomes" id="UP000028828">
    <property type="component" value="Unassembled WGS sequence"/>
</dbReference>
<dbReference type="GO" id="GO:0004806">
    <property type="term" value="F:triacylglycerol lipase activity"/>
    <property type="evidence" value="ECO:0007669"/>
    <property type="project" value="UniProtKB-EC"/>
</dbReference>
<comment type="caution">
    <text evidence="2">The sequence shown here is derived from an EMBL/GenBank/DDBJ whole genome shotgun (WGS) entry which is preliminary data.</text>
</comment>
<reference evidence="2 3" key="1">
    <citation type="submission" date="2014-03" db="EMBL/GenBank/DDBJ databases">
        <authorList>
            <person name="Sibley D."/>
            <person name="Venepally P."/>
            <person name="Karamycheva S."/>
            <person name="Hadjithomas M."/>
            <person name="Khan A."/>
            <person name="Brunk B."/>
            <person name="Roos D."/>
            <person name="Caler E."/>
            <person name="Lorenzi H."/>
        </authorList>
    </citation>
    <scope>NUCLEOTIDE SEQUENCE [LARGE SCALE GENOMIC DNA]</scope>
    <source>
        <strain evidence="3">p89</strain>
    </source>
</reference>
<name>A0A086JUJ4_TOXGO</name>
<dbReference type="AlphaFoldDB" id="A0A086JUJ4"/>
<evidence type="ECO:0000313" key="2">
    <source>
        <dbReference type="EMBL" id="KFG35812.1"/>
    </source>
</evidence>
<organism evidence="2 3">
    <name type="scientific">Toxoplasma gondii p89</name>
    <dbReference type="NCBI Taxonomy" id="943119"/>
    <lineage>
        <taxon>Eukaryota</taxon>
        <taxon>Sar</taxon>
        <taxon>Alveolata</taxon>
        <taxon>Apicomplexa</taxon>
        <taxon>Conoidasida</taxon>
        <taxon>Coccidia</taxon>
        <taxon>Eucoccidiorida</taxon>
        <taxon>Eimeriorina</taxon>
        <taxon>Sarcocystidae</taxon>
        <taxon>Toxoplasma</taxon>
    </lineage>
</organism>
<keyword evidence="2" id="KW-0378">Hydrolase</keyword>
<dbReference type="SUPFAM" id="SSF53474">
    <property type="entry name" value="alpha/beta-Hydrolases"/>
    <property type="match status" value="1"/>
</dbReference>
<proteinExistence type="predicted"/>
<feature type="region of interest" description="Disordered" evidence="1">
    <location>
        <begin position="684"/>
        <end position="751"/>
    </location>
</feature>
<feature type="region of interest" description="Disordered" evidence="1">
    <location>
        <begin position="357"/>
        <end position="387"/>
    </location>
</feature>
<accession>A0A086JUJ4</accession>
<sequence>MPGVASCEFLNEVAASAYFDLPRTESAAAERRMASLSNLPNTELQTHFSRPPDSSKQQPAPRGKPSIPRLDRVGEPHRPASSRSKSGSLSCAEAPWPHRRLPGTPVGCTDTVGRGSKLRTEEPSGRGNRDAARPRDSRTPSSSSNASSSLSSPFKSPSKSVRTSSSAVGACLEAGPRRATSLFAYVCSGLLFSRSFFSGLVFSRMMHWCVASALRFLLLKLLQLQRRRFLEVCCDPTQRFTHILSGGRLKAERHSVRTADGYEIFFYRLARVSRHCCHTAAPRCCGASSVHASGREGGGTSPCRCASVCSASRDENALGACGCLQAPATSATGPCPSPVISRRVLPHPGPPACEVSLPADDDEAASGVCTPETPRETSETPSLEDSEVREACNIGSRRCVEGSEKGGGCSDVATPRSAPGGGERGSEGDQFPSVEFGGVLQQAFCRERNAQEEERPLVFLQHGLLESSLNWVSGGAESLAFLLVENGCDVWLGNNRGNEYVRFLQAEQHENECLPSPAAGKAKETQSSTPQTPAARAGLSAETADESGELESVSFHEDAPGTRCLFNSASSHDEGASLRDCEAAAESEKRRSLCASGLADWAEQRLWETVSPDTVASSAHVGPPRGSACSQLCCQCTGLTAFPAIPAASSSAEEQRILGAACVEAAGTLLRLLRCSQPCRRRQARRPSAATSGFETSESASRFPSPPQSRQRLFSCRRVGGRARETSAEEQPASSECSTQVSPSLASPAPEVSCLGEDDRGVCTPPHSGWWPLPHRRRHPAAGECGDSDAHAVSQESRDCFPPFSSISAASAQTWTFHDMAEFDVPAMLHHILSLPASVGGGVLPGQQTSEPRRLRKVWAFGQSQGAAQLLALTSTFPGVCLLVHSLVLFSPPVVLHPLSSLSLSTQLLISLGLRHPASLLRGIKVAEALFPSPALSIFGDCVAGHRLMGFYTGDIAWQQRCINFKFTPSGGTSKLNFQHWLGIMHGGEPLGRRVRTPEARRRREAEARREHALHVLEKVADEGDAAPGPAAYPLENITCPVHAFFGGKDNLVNAEASVAYLSECVDRNLLSVDFWPDAGHLDFGWARARRWDLYPDLVRRILSHS</sequence>
<feature type="region of interest" description="Disordered" evidence="1">
    <location>
        <begin position="400"/>
        <end position="429"/>
    </location>
</feature>
<evidence type="ECO:0000313" key="3">
    <source>
        <dbReference type="Proteomes" id="UP000028828"/>
    </source>
</evidence>
<feature type="compositionally biased region" description="Basic and acidic residues" evidence="1">
    <location>
        <begin position="118"/>
        <end position="138"/>
    </location>
</feature>
<feature type="compositionally biased region" description="Basic and acidic residues" evidence="1">
    <location>
        <begin position="69"/>
        <end position="78"/>
    </location>
</feature>
<dbReference type="OrthoDB" id="8040642at2759"/>
<dbReference type="EC" id="3.1.1.3" evidence="2"/>
<feature type="region of interest" description="Disordered" evidence="1">
    <location>
        <begin position="26"/>
        <end position="162"/>
    </location>
</feature>
<dbReference type="EMBL" id="AEYI02001573">
    <property type="protein sequence ID" value="KFG35812.1"/>
    <property type="molecule type" value="Genomic_DNA"/>
</dbReference>
<protein>
    <submittedName>
        <fullName evidence="2">Triacylglycerol lipase</fullName>
        <ecNumber evidence="2">3.1.1.3</ecNumber>
    </submittedName>
</protein>
<feature type="region of interest" description="Disordered" evidence="1">
    <location>
        <begin position="515"/>
        <end position="549"/>
    </location>
</feature>
<feature type="compositionally biased region" description="Polar residues" evidence="1">
    <location>
        <begin position="732"/>
        <end position="745"/>
    </location>
</feature>
<feature type="compositionally biased region" description="Low complexity" evidence="1">
    <location>
        <begin position="139"/>
        <end position="162"/>
    </location>
</feature>
<feature type="compositionally biased region" description="Polar residues" evidence="1">
    <location>
        <begin position="35"/>
        <end position="58"/>
    </location>
</feature>